<name>A0ABN8IHH0_9NEOP</name>
<evidence type="ECO:0000313" key="1">
    <source>
        <dbReference type="EMBL" id="CAH2056172.1"/>
    </source>
</evidence>
<gene>
    <name evidence="1" type="ORF">IPOD504_LOCUS9433</name>
</gene>
<proteinExistence type="predicted"/>
<organism evidence="1 2">
    <name type="scientific">Iphiclides podalirius</name>
    <name type="common">scarce swallowtail</name>
    <dbReference type="NCBI Taxonomy" id="110791"/>
    <lineage>
        <taxon>Eukaryota</taxon>
        <taxon>Metazoa</taxon>
        <taxon>Ecdysozoa</taxon>
        <taxon>Arthropoda</taxon>
        <taxon>Hexapoda</taxon>
        <taxon>Insecta</taxon>
        <taxon>Pterygota</taxon>
        <taxon>Neoptera</taxon>
        <taxon>Endopterygota</taxon>
        <taxon>Lepidoptera</taxon>
        <taxon>Glossata</taxon>
        <taxon>Ditrysia</taxon>
        <taxon>Papilionoidea</taxon>
        <taxon>Papilionidae</taxon>
        <taxon>Papilioninae</taxon>
        <taxon>Iphiclides</taxon>
    </lineage>
</organism>
<protein>
    <submittedName>
        <fullName evidence="1">Uncharacterized protein</fullName>
    </submittedName>
</protein>
<reference evidence="1" key="1">
    <citation type="submission" date="2022-03" db="EMBL/GenBank/DDBJ databases">
        <authorList>
            <person name="Martin H S."/>
        </authorList>
    </citation>
    <scope>NUCLEOTIDE SEQUENCE</scope>
</reference>
<keyword evidence="2" id="KW-1185">Reference proteome</keyword>
<sequence>MARFISKTVLVISEIINLRATGEISSVSQNPQAWILNGLSRIRIPQVEFIIKGTHAEIRAIAVEWSPQIRRGTMGSIEMPANNSEFSLFGVLTPRIPGANYARGYTEKCVPWLMNILCRGAHEDIVRSRDIYATSKM</sequence>
<feature type="non-terminal residue" evidence="1">
    <location>
        <position position="137"/>
    </location>
</feature>
<dbReference type="Proteomes" id="UP000837857">
    <property type="component" value="Chromosome 23"/>
</dbReference>
<accession>A0ABN8IHH0</accession>
<dbReference type="EMBL" id="OW152835">
    <property type="protein sequence ID" value="CAH2056172.1"/>
    <property type="molecule type" value="Genomic_DNA"/>
</dbReference>
<evidence type="ECO:0000313" key="2">
    <source>
        <dbReference type="Proteomes" id="UP000837857"/>
    </source>
</evidence>